<dbReference type="PANTHER" id="PTHR30486">
    <property type="entry name" value="TWITCHING MOTILITY PROTEIN PILT"/>
    <property type="match status" value="1"/>
</dbReference>
<protein>
    <submittedName>
        <fullName evidence="3">PilT/PilU family type 4a pilus ATPase</fullName>
    </submittedName>
</protein>
<name>A0A949NEH3_9FIRM</name>
<dbReference type="GO" id="GO:0005524">
    <property type="term" value="F:ATP binding"/>
    <property type="evidence" value="ECO:0007669"/>
    <property type="project" value="InterPro"/>
</dbReference>
<dbReference type="Gene3D" id="3.30.450.90">
    <property type="match status" value="1"/>
</dbReference>
<accession>A0A949NEH3</accession>
<evidence type="ECO:0000259" key="2">
    <source>
        <dbReference type="PROSITE" id="PS00662"/>
    </source>
</evidence>
<dbReference type="InterPro" id="IPR001482">
    <property type="entry name" value="T2SS/T4SS_dom"/>
</dbReference>
<dbReference type="InterPro" id="IPR006321">
    <property type="entry name" value="PilT/PilU"/>
</dbReference>
<evidence type="ECO:0000313" key="3">
    <source>
        <dbReference type="EMBL" id="MBU9737206.1"/>
    </source>
</evidence>
<reference evidence="3" key="1">
    <citation type="submission" date="2021-06" db="EMBL/GenBank/DDBJ databases">
        <title>Description of novel taxa of the family Lachnospiraceae.</title>
        <authorList>
            <person name="Chaplin A.V."/>
            <person name="Sokolova S.R."/>
            <person name="Pikina A.P."/>
            <person name="Korzhanova M."/>
            <person name="Belova V."/>
            <person name="Korostin D."/>
            <person name="Efimov B.A."/>
        </authorList>
    </citation>
    <scope>NUCLEOTIDE SEQUENCE</scope>
    <source>
        <strain evidence="3">ASD5720</strain>
    </source>
</reference>
<dbReference type="InterPro" id="IPR027417">
    <property type="entry name" value="P-loop_NTPase"/>
</dbReference>
<sequence length="353" mass="38889">MDVHQILEAAARKNASDIFIIAGLPVSIKLNGHIERTDTDKLKPDDTNRILMEIYQISGRSPKLMEETGDDDFSFSIPGVARFRVSVYQQRGSLAAVIRVVAFDLPDPKVLGIPDMVVELGMKKKGLILVTGPAGSGKSTTLACMIDRINHQANRHVITLEDPIEYLHRHDNSIISQREIATDTKSYTVALRAALRQSPDVILLGEMRDFETMSIAMTAAETGHLIISTLHTMGAVNTIDRIIDEFPPSQQHQIRVQLAMVLEAVVSQQLVPTVDGAVVPAVEIMVCNTAVRNLIRESKTHQIDSVIATSAQEGMITMDASLLSLYGKGIIDRKQALAYSMAPEMMEKRLNRV</sequence>
<dbReference type="InterPro" id="IPR050921">
    <property type="entry name" value="T4SS_GSP_E_ATPase"/>
</dbReference>
<dbReference type="Gene3D" id="3.40.50.300">
    <property type="entry name" value="P-loop containing nucleotide triphosphate hydrolases"/>
    <property type="match status" value="1"/>
</dbReference>
<dbReference type="PROSITE" id="PS00662">
    <property type="entry name" value="T2SP_E"/>
    <property type="match status" value="1"/>
</dbReference>
<dbReference type="Pfam" id="PF00437">
    <property type="entry name" value="T2SSE"/>
    <property type="match status" value="1"/>
</dbReference>
<dbReference type="NCBIfam" id="TIGR01420">
    <property type="entry name" value="pilT_fam"/>
    <property type="match status" value="1"/>
</dbReference>
<dbReference type="RefSeq" id="WP_158345330.1">
    <property type="nucleotide sequence ID" value="NZ_JAHQCW010000017.1"/>
</dbReference>
<evidence type="ECO:0000256" key="1">
    <source>
        <dbReference type="ARBA" id="ARBA00006611"/>
    </source>
</evidence>
<comment type="caution">
    <text evidence="3">The sequence shown here is derived from an EMBL/GenBank/DDBJ whole genome shotgun (WGS) entry which is preliminary data.</text>
</comment>
<keyword evidence="4" id="KW-1185">Reference proteome</keyword>
<dbReference type="EMBL" id="JAHQCW010000017">
    <property type="protein sequence ID" value="MBU9737206.1"/>
    <property type="molecule type" value="Genomic_DNA"/>
</dbReference>
<comment type="similarity">
    <text evidence="1">Belongs to the GSP E family.</text>
</comment>
<dbReference type="GO" id="GO:0016887">
    <property type="term" value="F:ATP hydrolysis activity"/>
    <property type="evidence" value="ECO:0007669"/>
    <property type="project" value="InterPro"/>
</dbReference>
<dbReference type="CDD" id="cd01131">
    <property type="entry name" value="PilT"/>
    <property type="match status" value="1"/>
</dbReference>
<dbReference type="SUPFAM" id="SSF52540">
    <property type="entry name" value="P-loop containing nucleoside triphosphate hydrolases"/>
    <property type="match status" value="1"/>
</dbReference>
<evidence type="ECO:0000313" key="4">
    <source>
        <dbReference type="Proteomes" id="UP000712157"/>
    </source>
</evidence>
<feature type="domain" description="Bacterial type II secretion system protein E" evidence="2">
    <location>
        <begin position="195"/>
        <end position="209"/>
    </location>
</feature>
<gene>
    <name evidence="3" type="ORF">KTH89_11695</name>
</gene>
<dbReference type="Proteomes" id="UP000712157">
    <property type="component" value="Unassembled WGS sequence"/>
</dbReference>
<dbReference type="AlphaFoldDB" id="A0A949NEH3"/>
<dbReference type="SMART" id="SM00382">
    <property type="entry name" value="AAA"/>
    <property type="match status" value="1"/>
</dbReference>
<proteinExistence type="inferred from homology"/>
<organism evidence="3 4">
    <name type="scientific">Diplocloster agilis</name>
    <dbReference type="NCBI Taxonomy" id="2850323"/>
    <lineage>
        <taxon>Bacteria</taxon>
        <taxon>Bacillati</taxon>
        <taxon>Bacillota</taxon>
        <taxon>Clostridia</taxon>
        <taxon>Lachnospirales</taxon>
        <taxon>Lachnospiraceae</taxon>
        <taxon>Diplocloster</taxon>
    </lineage>
</organism>
<dbReference type="InterPro" id="IPR003593">
    <property type="entry name" value="AAA+_ATPase"/>
</dbReference>